<reference evidence="2" key="1">
    <citation type="submission" date="2021-03" db="EMBL/GenBank/DDBJ databases">
        <title>Draft genome sequence of rust myrtle Austropuccinia psidii MF-1, a brazilian biotype.</title>
        <authorList>
            <person name="Quecine M.C."/>
            <person name="Pachon D.M.R."/>
            <person name="Bonatelli M.L."/>
            <person name="Correr F.H."/>
            <person name="Franceschini L.M."/>
            <person name="Leite T.F."/>
            <person name="Margarido G.R.A."/>
            <person name="Almeida C.A."/>
            <person name="Ferrarezi J.A."/>
            <person name="Labate C.A."/>
        </authorList>
    </citation>
    <scope>NUCLEOTIDE SEQUENCE</scope>
    <source>
        <strain evidence="2">MF-1</strain>
    </source>
</reference>
<dbReference type="AlphaFoldDB" id="A0A9Q3KD06"/>
<feature type="region of interest" description="Disordered" evidence="1">
    <location>
        <begin position="92"/>
        <end position="120"/>
    </location>
</feature>
<comment type="caution">
    <text evidence="2">The sequence shown here is derived from an EMBL/GenBank/DDBJ whole genome shotgun (WGS) entry which is preliminary data.</text>
</comment>
<organism evidence="2 3">
    <name type="scientific">Austropuccinia psidii MF-1</name>
    <dbReference type="NCBI Taxonomy" id="1389203"/>
    <lineage>
        <taxon>Eukaryota</taxon>
        <taxon>Fungi</taxon>
        <taxon>Dikarya</taxon>
        <taxon>Basidiomycota</taxon>
        <taxon>Pucciniomycotina</taxon>
        <taxon>Pucciniomycetes</taxon>
        <taxon>Pucciniales</taxon>
        <taxon>Sphaerophragmiaceae</taxon>
        <taxon>Austropuccinia</taxon>
    </lineage>
</organism>
<evidence type="ECO:0000313" key="2">
    <source>
        <dbReference type="EMBL" id="MBW0579165.1"/>
    </source>
</evidence>
<keyword evidence="3" id="KW-1185">Reference proteome</keyword>
<dbReference type="EMBL" id="AVOT02104434">
    <property type="protein sequence ID" value="MBW0579165.1"/>
    <property type="molecule type" value="Genomic_DNA"/>
</dbReference>
<name>A0A9Q3KD06_9BASI</name>
<sequence length="120" mass="13701">MNIIHIVSSKPKPNKTSDLEVPCDIHTIPKKLQIECVFEQHVCCPHCYSLYEVEVAPEECTYKPTIASNKCYAYIFDPSKIWSLPHIRFTTSNPNPSSKRPPRQAGQIQLHGQPRLCNPK</sequence>
<gene>
    <name evidence="2" type="ORF">O181_118880</name>
</gene>
<protein>
    <submittedName>
        <fullName evidence="2">Uncharacterized protein</fullName>
    </submittedName>
</protein>
<dbReference type="Proteomes" id="UP000765509">
    <property type="component" value="Unassembled WGS sequence"/>
</dbReference>
<dbReference type="OrthoDB" id="2505776at2759"/>
<proteinExistence type="predicted"/>
<evidence type="ECO:0000256" key="1">
    <source>
        <dbReference type="SAM" id="MobiDB-lite"/>
    </source>
</evidence>
<evidence type="ECO:0000313" key="3">
    <source>
        <dbReference type="Proteomes" id="UP000765509"/>
    </source>
</evidence>
<accession>A0A9Q3KD06</accession>